<evidence type="ECO:0000256" key="1">
    <source>
        <dbReference type="SAM" id="Phobius"/>
    </source>
</evidence>
<accession>A0A0N4V6M0</accession>
<dbReference type="Proteomes" id="UP000274131">
    <property type="component" value="Unassembled WGS sequence"/>
</dbReference>
<keyword evidence="1" id="KW-0472">Membrane</keyword>
<dbReference type="EMBL" id="UXUI01008190">
    <property type="protein sequence ID" value="VDD90771.1"/>
    <property type="molecule type" value="Genomic_DNA"/>
</dbReference>
<reference evidence="4" key="1">
    <citation type="submission" date="2017-02" db="UniProtKB">
        <authorList>
            <consortium name="WormBaseParasite"/>
        </authorList>
    </citation>
    <scope>IDENTIFICATION</scope>
</reference>
<keyword evidence="1" id="KW-0812">Transmembrane</keyword>
<evidence type="ECO:0000313" key="2">
    <source>
        <dbReference type="EMBL" id="VDD90771.1"/>
    </source>
</evidence>
<keyword evidence="3" id="KW-1185">Reference proteome</keyword>
<evidence type="ECO:0000313" key="4">
    <source>
        <dbReference type="WBParaSite" id="EVEC_0000591101-mRNA-1"/>
    </source>
</evidence>
<evidence type="ECO:0000313" key="3">
    <source>
        <dbReference type="Proteomes" id="UP000274131"/>
    </source>
</evidence>
<organism evidence="4">
    <name type="scientific">Enterobius vermicularis</name>
    <name type="common">Human pinworm</name>
    <dbReference type="NCBI Taxonomy" id="51028"/>
    <lineage>
        <taxon>Eukaryota</taxon>
        <taxon>Metazoa</taxon>
        <taxon>Ecdysozoa</taxon>
        <taxon>Nematoda</taxon>
        <taxon>Chromadorea</taxon>
        <taxon>Rhabditida</taxon>
        <taxon>Spirurina</taxon>
        <taxon>Oxyuridomorpha</taxon>
        <taxon>Oxyuroidea</taxon>
        <taxon>Oxyuridae</taxon>
        <taxon>Enterobius</taxon>
    </lineage>
</organism>
<reference evidence="2 3" key="2">
    <citation type="submission" date="2018-10" db="EMBL/GenBank/DDBJ databases">
        <authorList>
            <consortium name="Pathogen Informatics"/>
        </authorList>
    </citation>
    <scope>NUCLEOTIDE SEQUENCE [LARGE SCALE GENOMIC DNA]</scope>
</reference>
<protein>
    <submittedName>
        <fullName evidence="2 4">Uncharacterized protein</fullName>
    </submittedName>
</protein>
<name>A0A0N4V6M0_ENTVE</name>
<proteinExistence type="predicted"/>
<keyword evidence="1" id="KW-1133">Transmembrane helix</keyword>
<gene>
    <name evidence="2" type="ORF">EVEC_LOCUS5522</name>
</gene>
<dbReference type="AlphaFoldDB" id="A0A0N4V6M0"/>
<dbReference type="WBParaSite" id="EVEC_0000591101-mRNA-1">
    <property type="protein sequence ID" value="EVEC_0000591101-mRNA-1"/>
    <property type="gene ID" value="EVEC_0000591101"/>
</dbReference>
<sequence>MSSELPVSTSVQKPKQQSSPFLFCILIFFALVLVGFIIAFILIAVNQGTKPSQTNVPSKPIFQKRPAEANEAVRLRLPTSNEKTVHKSPDEFSSSHNGNAVQYAATEQLQDATFPIKTSTAATLDKEISTNPALFARKAVKNEKQQFSSAENSLMTSAIDVDDNSNDDKARSSSTTAAVTAVDAASGVSAPSSYNSNSNVRPIPVFTGGRTPEKTTVRLYEKSNDEKGSTAIEPDLKVRLPMLVPKNAGMKGFLSDVDNSATASEDSVEEDILEHSYESGSSPDYKEKVNSFGIQRKSEALQRVSTSSFLTATAEYGAKGGSNVPSSENTAFVTPETVMSYFEFKKFLNSVAASTKSPKAEFIPSNTTAVAPSGENLEKHNSFGIPVNSNLATSQQVCIPFFH</sequence>
<feature type="transmembrane region" description="Helical" evidence="1">
    <location>
        <begin position="21"/>
        <end position="45"/>
    </location>
</feature>